<evidence type="ECO:0000313" key="3">
    <source>
        <dbReference type="Proteomes" id="UP001165296"/>
    </source>
</evidence>
<protein>
    <submittedName>
        <fullName evidence="2">Uncharacterized protein</fullName>
    </submittedName>
</protein>
<reference evidence="2" key="1">
    <citation type="submission" date="2021-10" db="EMBL/GenBank/DDBJ databases">
        <authorList>
            <person name="Dean J.D."/>
            <person name="Kim M.K."/>
            <person name="Newey C.N."/>
            <person name="Stoker T.S."/>
            <person name="Thompson D.W."/>
            <person name="Grose J.H."/>
        </authorList>
    </citation>
    <scope>NUCLEOTIDE SEQUENCE</scope>
    <source>
        <strain evidence="2">BT178</strain>
    </source>
</reference>
<dbReference type="PROSITE" id="PS51257">
    <property type="entry name" value="PROKAR_LIPOPROTEIN"/>
    <property type="match status" value="1"/>
</dbReference>
<gene>
    <name evidence="2" type="ORF">LGH74_17660</name>
</gene>
<comment type="caution">
    <text evidence="2">The sequence shown here is derived from an EMBL/GenBank/DDBJ whole genome shotgun (WGS) entry which is preliminary data.</text>
</comment>
<organism evidence="2 3">
    <name type="scientific">Hymenobacter lucidus</name>
    <dbReference type="NCBI Taxonomy" id="2880930"/>
    <lineage>
        <taxon>Bacteria</taxon>
        <taxon>Pseudomonadati</taxon>
        <taxon>Bacteroidota</taxon>
        <taxon>Cytophagia</taxon>
        <taxon>Cytophagales</taxon>
        <taxon>Hymenobacteraceae</taxon>
        <taxon>Hymenobacter</taxon>
    </lineage>
</organism>
<keyword evidence="3" id="KW-1185">Reference proteome</keyword>
<dbReference type="Proteomes" id="UP001165296">
    <property type="component" value="Unassembled WGS sequence"/>
</dbReference>
<sequence length="226" mass="24529">MLTLRYAALLPLALTTLGVFTSCQDNTAPASVMVSPAAEAAAPAPEIAASYSSVQQLLALYPVYPLPLRLSTTELDENSTSKPTLVQGRPVPEPLLALFGQAVQQSEGNGVFALARLDLPDRKVGLLTRMPGEYASTRIKLLVLDPPSGRILDECEVAETFGDAGDAYIRTSTISRDAKKQLLITIDQQHCSPTDSTMEHITCSDSVLTYQLRDSHFQVMRRRAKP</sequence>
<feature type="chain" id="PRO_5045876639" evidence="1">
    <location>
        <begin position="22"/>
        <end position="226"/>
    </location>
</feature>
<keyword evidence="1" id="KW-0732">Signal</keyword>
<accession>A0ABS8AWA1</accession>
<dbReference type="EMBL" id="JAJADR010000005">
    <property type="protein sequence ID" value="MCB2409821.1"/>
    <property type="molecule type" value="Genomic_DNA"/>
</dbReference>
<proteinExistence type="predicted"/>
<evidence type="ECO:0000256" key="1">
    <source>
        <dbReference type="SAM" id="SignalP"/>
    </source>
</evidence>
<evidence type="ECO:0000313" key="2">
    <source>
        <dbReference type="EMBL" id="MCB2409821.1"/>
    </source>
</evidence>
<feature type="signal peptide" evidence="1">
    <location>
        <begin position="1"/>
        <end position="21"/>
    </location>
</feature>
<name>A0ABS8AWA1_9BACT</name>
<dbReference type="RefSeq" id="WP_226177652.1">
    <property type="nucleotide sequence ID" value="NZ_JAJADR010000005.1"/>
</dbReference>